<keyword evidence="7" id="KW-0862">Zinc</keyword>
<evidence type="ECO:0000313" key="11">
    <source>
        <dbReference type="Proteomes" id="UP000471521"/>
    </source>
</evidence>
<dbReference type="InterPro" id="IPR002496">
    <property type="entry name" value="PRib_AMP_CycHydrolase_dom"/>
</dbReference>
<dbReference type="OrthoDB" id="5853at2157"/>
<dbReference type="AlphaFoldDB" id="A0A6B0SH64"/>
<feature type="binding site" evidence="7">
    <location>
        <position position="78"/>
    </location>
    <ligand>
        <name>Mg(2+)</name>
        <dbReference type="ChEBI" id="CHEBI:18420"/>
    </ligand>
</feature>
<comment type="cofactor">
    <cofactor evidence="7">
        <name>Zn(2+)</name>
        <dbReference type="ChEBI" id="CHEBI:29105"/>
    </cofactor>
    <text evidence="7">Binds 1 zinc ion per subunit.</text>
</comment>
<dbReference type="GO" id="GO:0000105">
    <property type="term" value="P:L-histidine biosynthetic process"/>
    <property type="evidence" value="ECO:0007669"/>
    <property type="project" value="UniProtKB-UniRule"/>
</dbReference>
<evidence type="ECO:0000313" key="10">
    <source>
        <dbReference type="EMBL" id="MXR21144.1"/>
    </source>
</evidence>
<feature type="binding site" evidence="7">
    <location>
        <position position="80"/>
    </location>
    <ligand>
        <name>Mg(2+)</name>
        <dbReference type="ChEBI" id="CHEBI:18420"/>
    </ligand>
</feature>
<keyword evidence="3 7" id="KW-0963">Cytoplasm</keyword>
<comment type="similarity">
    <text evidence="7">Belongs to the PRA-CH family.</text>
</comment>
<proteinExistence type="inferred from homology"/>
<dbReference type="SUPFAM" id="SSF141734">
    <property type="entry name" value="HisI-like"/>
    <property type="match status" value="1"/>
</dbReference>
<dbReference type="HAMAP" id="MF_01021">
    <property type="entry name" value="HisI"/>
    <property type="match status" value="1"/>
</dbReference>
<dbReference type="EMBL" id="WUUU01000087">
    <property type="protein sequence ID" value="MXR21144.1"/>
    <property type="molecule type" value="Genomic_DNA"/>
</dbReference>
<comment type="subcellular location">
    <subcellularLocation>
        <location evidence="7">Cytoplasm</location>
    </subcellularLocation>
</comment>
<evidence type="ECO:0000256" key="8">
    <source>
        <dbReference type="SAM" id="MobiDB-lite"/>
    </source>
</evidence>
<dbReference type="Gene3D" id="3.10.20.810">
    <property type="entry name" value="Phosphoribosyl-AMP cyclohydrolase"/>
    <property type="match status" value="1"/>
</dbReference>
<evidence type="ECO:0000256" key="4">
    <source>
        <dbReference type="ARBA" id="ARBA00022605"/>
    </source>
</evidence>
<sequence>MDFEVDLDFGDDGLVPVVAQDVDTEEVVMVAYANRDAVEATVETGRAHYYSRSREERWEKGATSGHTQAVAEVRVDCDGDALLYRVDQTGGACHTGYHSCFYRTLDGDVVGEQVLTRTTCTDPGGRPAGGSRQRQKAYPAERPPVM</sequence>
<dbReference type="EC" id="3.5.4.19" evidence="7"/>
<dbReference type="Pfam" id="PF01502">
    <property type="entry name" value="PRA-CH"/>
    <property type="match status" value="1"/>
</dbReference>
<evidence type="ECO:0000256" key="2">
    <source>
        <dbReference type="ARBA" id="ARBA00005169"/>
    </source>
</evidence>
<comment type="cofactor">
    <cofactor evidence="7">
        <name>Mg(2+)</name>
        <dbReference type="ChEBI" id="CHEBI:18420"/>
    </cofactor>
    <text evidence="7">Binds 1 Mg(2+) ion per subunit.</text>
</comment>
<evidence type="ECO:0000256" key="7">
    <source>
        <dbReference type="HAMAP-Rule" id="MF_01021"/>
    </source>
</evidence>
<dbReference type="PANTHER" id="PTHR42945:SF1">
    <property type="entry name" value="HISTIDINE BIOSYNTHESIS BIFUNCTIONAL PROTEIN HIS7"/>
    <property type="match status" value="1"/>
</dbReference>
<evidence type="ECO:0000256" key="3">
    <source>
        <dbReference type="ARBA" id="ARBA00022490"/>
    </source>
</evidence>
<evidence type="ECO:0000259" key="9">
    <source>
        <dbReference type="Pfam" id="PF01502"/>
    </source>
</evidence>
<comment type="caution">
    <text evidence="10">The sequence shown here is derived from an EMBL/GenBank/DDBJ whole genome shotgun (WGS) entry which is preliminary data.</text>
</comment>
<keyword evidence="5 7" id="KW-0378">Hydrolase</keyword>
<keyword evidence="7" id="KW-0479">Metal-binding</keyword>
<feature type="domain" description="Phosphoribosyl-AMP cyclohydrolase" evidence="9">
    <location>
        <begin position="29"/>
        <end position="102"/>
    </location>
</feature>
<keyword evidence="7" id="KW-0460">Magnesium</keyword>
<evidence type="ECO:0000256" key="5">
    <source>
        <dbReference type="ARBA" id="ARBA00022801"/>
    </source>
</evidence>
<reference evidence="10 11" key="1">
    <citation type="submission" date="2019-12" db="EMBL/GenBank/DDBJ databases">
        <title>Isolation and characterization of three novel carbon monoxide-oxidizing members of Halobacteria from salione crusts and soils.</title>
        <authorList>
            <person name="Myers M.R."/>
            <person name="King G.M."/>
        </authorList>
    </citation>
    <scope>NUCLEOTIDE SEQUENCE [LARGE SCALE GENOMIC DNA]</scope>
    <source>
        <strain evidence="10 11">PCN9</strain>
    </source>
</reference>
<organism evidence="10 11">
    <name type="scientific">Halobacterium bonnevillei</name>
    <dbReference type="NCBI Taxonomy" id="2692200"/>
    <lineage>
        <taxon>Archaea</taxon>
        <taxon>Methanobacteriati</taxon>
        <taxon>Methanobacteriota</taxon>
        <taxon>Stenosarchaea group</taxon>
        <taxon>Halobacteria</taxon>
        <taxon>Halobacteriales</taxon>
        <taxon>Halobacteriaceae</taxon>
        <taxon>Halobacterium</taxon>
    </lineage>
</organism>
<keyword evidence="6 7" id="KW-0368">Histidine biosynthesis</keyword>
<dbReference type="GO" id="GO:0005737">
    <property type="term" value="C:cytoplasm"/>
    <property type="evidence" value="ECO:0007669"/>
    <property type="project" value="UniProtKB-SubCell"/>
</dbReference>
<dbReference type="InterPro" id="IPR038019">
    <property type="entry name" value="PRib_AMP_CycHydrolase_sf"/>
</dbReference>
<gene>
    <name evidence="7 10" type="primary">hisI</name>
    <name evidence="10" type="ORF">GRX66_11215</name>
</gene>
<dbReference type="GO" id="GO:0004636">
    <property type="term" value="F:phosphoribosyl-ATP diphosphatase activity"/>
    <property type="evidence" value="ECO:0007669"/>
    <property type="project" value="UniProtKB-ARBA"/>
</dbReference>
<dbReference type="Gene3D" id="4.10.80.70">
    <property type="match status" value="1"/>
</dbReference>
<comment type="function">
    <text evidence="7">Catalyzes the hydrolysis of the adenine ring of phosphoribosyl-AMP.</text>
</comment>
<dbReference type="UniPathway" id="UPA00031">
    <property type="reaction ID" value="UER00008"/>
</dbReference>
<dbReference type="FunFam" id="3.10.20.810:FF:000001">
    <property type="entry name" value="Histidine biosynthesis bifunctional protein HisIE"/>
    <property type="match status" value="1"/>
</dbReference>
<feature type="binding site" evidence="7">
    <location>
        <position position="77"/>
    </location>
    <ligand>
        <name>Zn(2+)</name>
        <dbReference type="ChEBI" id="CHEBI:29105"/>
        <note>ligand shared between dimeric partners</note>
    </ligand>
</feature>
<feature type="binding site" evidence="7">
    <location>
        <position position="100"/>
    </location>
    <ligand>
        <name>Zn(2+)</name>
        <dbReference type="ChEBI" id="CHEBI:29105"/>
        <note>ligand shared between dimeric partners</note>
    </ligand>
</feature>
<comment type="subunit">
    <text evidence="7">Homodimer.</text>
</comment>
<comment type="pathway">
    <text evidence="2 7">Amino-acid biosynthesis; L-histidine biosynthesis; L-histidine from 5-phospho-alpha-D-ribose 1-diphosphate: step 3/9.</text>
</comment>
<accession>A0A6B0SH64</accession>
<dbReference type="Proteomes" id="UP000471521">
    <property type="component" value="Unassembled WGS sequence"/>
</dbReference>
<keyword evidence="4 7" id="KW-0028">Amino-acid biosynthesis</keyword>
<dbReference type="GO" id="GO:0000287">
    <property type="term" value="F:magnesium ion binding"/>
    <property type="evidence" value="ECO:0007669"/>
    <property type="project" value="UniProtKB-UniRule"/>
</dbReference>
<protein>
    <recommendedName>
        <fullName evidence="7">Phosphoribosyl-AMP cyclohydrolase</fullName>
        <shortName evidence="7">PRA-CH</shortName>
        <ecNumber evidence="7">3.5.4.19</ecNumber>
    </recommendedName>
</protein>
<feature type="region of interest" description="Disordered" evidence="8">
    <location>
        <begin position="118"/>
        <end position="146"/>
    </location>
</feature>
<dbReference type="GO" id="GO:0004635">
    <property type="term" value="F:phosphoribosyl-AMP cyclohydrolase activity"/>
    <property type="evidence" value="ECO:0007669"/>
    <property type="project" value="UniProtKB-UniRule"/>
</dbReference>
<dbReference type="PANTHER" id="PTHR42945">
    <property type="entry name" value="HISTIDINE BIOSYNTHESIS BIFUNCTIONAL PROTEIN"/>
    <property type="match status" value="1"/>
</dbReference>
<feature type="binding site" evidence="7">
    <location>
        <position position="76"/>
    </location>
    <ligand>
        <name>Mg(2+)</name>
        <dbReference type="ChEBI" id="CHEBI:18420"/>
    </ligand>
</feature>
<evidence type="ECO:0000256" key="1">
    <source>
        <dbReference type="ARBA" id="ARBA00000024"/>
    </source>
</evidence>
<comment type="catalytic activity">
    <reaction evidence="1 7">
        <text>1-(5-phospho-beta-D-ribosyl)-5'-AMP + H2O = 1-(5-phospho-beta-D-ribosyl)-5-[(5-phospho-beta-D-ribosylamino)methylideneamino]imidazole-4-carboxamide</text>
        <dbReference type="Rhea" id="RHEA:20049"/>
        <dbReference type="ChEBI" id="CHEBI:15377"/>
        <dbReference type="ChEBI" id="CHEBI:58435"/>
        <dbReference type="ChEBI" id="CHEBI:59457"/>
        <dbReference type="EC" id="3.5.4.19"/>
    </reaction>
</comment>
<dbReference type="GO" id="GO:0008270">
    <property type="term" value="F:zinc ion binding"/>
    <property type="evidence" value="ECO:0007669"/>
    <property type="project" value="UniProtKB-UniRule"/>
</dbReference>
<name>A0A6B0SH64_9EURY</name>
<keyword evidence="11" id="KW-1185">Reference proteome</keyword>
<feature type="binding site" evidence="7">
    <location>
        <position position="93"/>
    </location>
    <ligand>
        <name>Zn(2+)</name>
        <dbReference type="ChEBI" id="CHEBI:29105"/>
        <note>ligand shared between dimeric partners</note>
    </ligand>
</feature>
<evidence type="ECO:0000256" key="6">
    <source>
        <dbReference type="ARBA" id="ARBA00023102"/>
    </source>
</evidence>
<dbReference type="InterPro" id="IPR026660">
    <property type="entry name" value="PRA-CH"/>
</dbReference>
<dbReference type="NCBIfam" id="NF000768">
    <property type="entry name" value="PRK00051.1"/>
    <property type="match status" value="1"/>
</dbReference>